<dbReference type="RefSeq" id="WP_169709815.1">
    <property type="nucleotide sequence ID" value="NZ_CAUJPY010000003.1"/>
</dbReference>
<name>A0A448DA10_9NEIS</name>
<evidence type="ECO:0000256" key="1">
    <source>
        <dbReference type="SAM" id="Phobius"/>
    </source>
</evidence>
<keyword evidence="3" id="KW-1185">Reference proteome</keyword>
<keyword evidence="1" id="KW-1133">Transmembrane helix</keyword>
<evidence type="ECO:0000313" key="2">
    <source>
        <dbReference type="EMBL" id="VEF02644.1"/>
    </source>
</evidence>
<sequence length="58" mass="6606">MIGRILRIVLLFSIAALIINRLFGRKQKRALNDIVRLTAWVVLVVTTLAFLMHLSFGI</sequence>
<dbReference type="EMBL" id="LR134313">
    <property type="protein sequence ID" value="VEF02644.1"/>
    <property type="molecule type" value="Genomic_DNA"/>
</dbReference>
<evidence type="ECO:0000313" key="3">
    <source>
        <dbReference type="Proteomes" id="UP000279284"/>
    </source>
</evidence>
<gene>
    <name evidence="2" type="ORF">NCTC10296_01900</name>
</gene>
<protein>
    <submittedName>
        <fullName evidence="2">NADH dehydrogenase I subunit N</fullName>
    </submittedName>
</protein>
<proteinExistence type="predicted"/>
<dbReference type="InterPro" id="IPR058186">
    <property type="entry name" value="MIGRI"/>
</dbReference>
<dbReference type="KEGG" id="nci:NCTC10296_01900"/>
<dbReference type="NCBIfam" id="NF047648">
    <property type="entry name" value="MIGRI_fam"/>
    <property type="match status" value="1"/>
</dbReference>
<accession>A0A448DA10</accession>
<keyword evidence="1" id="KW-0472">Membrane</keyword>
<keyword evidence="1" id="KW-0812">Transmembrane</keyword>
<dbReference type="AlphaFoldDB" id="A0A448DA10"/>
<feature type="transmembrane region" description="Helical" evidence="1">
    <location>
        <begin position="34"/>
        <end position="56"/>
    </location>
</feature>
<dbReference type="Proteomes" id="UP000279284">
    <property type="component" value="Chromosome"/>
</dbReference>
<reference evidence="2 3" key="1">
    <citation type="submission" date="2018-12" db="EMBL/GenBank/DDBJ databases">
        <authorList>
            <consortium name="Pathogen Informatics"/>
        </authorList>
    </citation>
    <scope>NUCLEOTIDE SEQUENCE [LARGE SCALE GENOMIC DNA]</scope>
    <source>
        <strain evidence="2 3">NCTC10296</strain>
    </source>
</reference>
<organism evidence="2 3">
    <name type="scientific">Neisseria canis</name>
    <dbReference type="NCBI Taxonomy" id="493"/>
    <lineage>
        <taxon>Bacteria</taxon>
        <taxon>Pseudomonadati</taxon>
        <taxon>Pseudomonadota</taxon>
        <taxon>Betaproteobacteria</taxon>
        <taxon>Neisseriales</taxon>
        <taxon>Neisseriaceae</taxon>
        <taxon>Neisseria</taxon>
    </lineage>
</organism>